<accession>A0A9D9DPV4</accession>
<name>A0A9D9DPV4_9BACT</name>
<feature type="transmembrane region" description="Helical" evidence="1">
    <location>
        <begin position="46"/>
        <end position="66"/>
    </location>
</feature>
<dbReference type="EMBL" id="JADIND010000159">
    <property type="protein sequence ID" value="MBO8431172.1"/>
    <property type="molecule type" value="Genomic_DNA"/>
</dbReference>
<dbReference type="Proteomes" id="UP000823632">
    <property type="component" value="Unassembled WGS sequence"/>
</dbReference>
<reference evidence="2" key="2">
    <citation type="journal article" date="2021" name="PeerJ">
        <title>Extensive microbial diversity within the chicken gut microbiome revealed by metagenomics and culture.</title>
        <authorList>
            <person name="Gilroy R."/>
            <person name="Ravi A."/>
            <person name="Getino M."/>
            <person name="Pursley I."/>
            <person name="Horton D.L."/>
            <person name="Alikhan N.F."/>
            <person name="Baker D."/>
            <person name="Gharbi K."/>
            <person name="Hall N."/>
            <person name="Watson M."/>
            <person name="Adriaenssens E.M."/>
            <person name="Foster-Nyarko E."/>
            <person name="Jarju S."/>
            <person name="Secka A."/>
            <person name="Antonio M."/>
            <person name="Oren A."/>
            <person name="Chaudhuri R.R."/>
            <person name="La Ragione R."/>
            <person name="Hildebrand F."/>
            <person name="Pallen M.J."/>
        </authorList>
    </citation>
    <scope>NUCLEOTIDE SEQUENCE</scope>
    <source>
        <strain evidence="2">10192</strain>
    </source>
</reference>
<comment type="caution">
    <text evidence="2">The sequence shown here is derived from an EMBL/GenBank/DDBJ whole genome shotgun (WGS) entry which is preliminary data.</text>
</comment>
<evidence type="ECO:0000313" key="2">
    <source>
        <dbReference type="EMBL" id="MBO8431172.1"/>
    </source>
</evidence>
<proteinExistence type="predicted"/>
<evidence type="ECO:0000256" key="1">
    <source>
        <dbReference type="SAM" id="Phobius"/>
    </source>
</evidence>
<gene>
    <name evidence="2" type="ORF">IAC76_07260</name>
</gene>
<keyword evidence="1" id="KW-0812">Transmembrane</keyword>
<reference evidence="2" key="1">
    <citation type="submission" date="2020-10" db="EMBL/GenBank/DDBJ databases">
        <authorList>
            <person name="Gilroy R."/>
        </authorList>
    </citation>
    <scope>NUCLEOTIDE SEQUENCE</scope>
    <source>
        <strain evidence="2">10192</strain>
    </source>
</reference>
<evidence type="ECO:0000313" key="3">
    <source>
        <dbReference type="Proteomes" id="UP000823632"/>
    </source>
</evidence>
<dbReference type="AlphaFoldDB" id="A0A9D9DPV4"/>
<protein>
    <submittedName>
        <fullName evidence="2">Uncharacterized protein</fullName>
    </submittedName>
</protein>
<sequence length="334" mass="38353">MSQLLLDTVSRNKNPQSYFLTVQSSTNKSSNNVEAVKPQKKDTDDFNMLTAGLTGLGIIGAAILGVKAGKYYRKQKILTEIQGLKSEIKDAYDIAKASMIQELVDEGLPKSFNSGKFYNHKIKSSRDIQAVGDYYRSVYATLERVQKESSESIRESIKRVSPDPEWQELHRYRKQLVKETNGKDLNKQEIALKKISLVNDMLVYKLHPELKDMFQTRNLISVEDAKMLLKKDFLTKEDYENEYQKHIQFEFSYNPMVKFFVNSGELSLLDLFKYEITSHKIAGDKMKLAKLVFDEDVVQVQSRYSEKLKALAEDFSKNEKVIRLKALVSSKALS</sequence>
<keyword evidence="1" id="KW-0472">Membrane</keyword>
<organism evidence="2 3">
    <name type="scientific">Candidatus Scatousia excrementipullorum</name>
    <dbReference type="NCBI Taxonomy" id="2840936"/>
    <lineage>
        <taxon>Bacteria</taxon>
        <taxon>Candidatus Scatousia</taxon>
    </lineage>
</organism>
<keyword evidence="1" id="KW-1133">Transmembrane helix</keyword>